<protein>
    <submittedName>
        <fullName evidence="4">Transcriptional regulator/sugar kinase, xylose operon regulator</fullName>
    </submittedName>
</protein>
<dbReference type="InterPro" id="IPR000600">
    <property type="entry name" value="ROK"/>
</dbReference>
<dbReference type="AlphaFoldDB" id="A0A2A5S5Z9"/>
<dbReference type="Pfam" id="PF00480">
    <property type="entry name" value="ROK"/>
    <property type="match status" value="1"/>
</dbReference>
<keyword evidence="5" id="KW-1185">Reference proteome</keyword>
<keyword evidence="3" id="KW-0859">Xylose metabolism</keyword>
<dbReference type="InterPro" id="IPR049874">
    <property type="entry name" value="ROK_cs"/>
</dbReference>
<evidence type="ECO:0000256" key="1">
    <source>
        <dbReference type="ARBA" id="ARBA00002486"/>
    </source>
</evidence>
<sequence length="397" mass="44059">MSEMAKKANLDVVRENNRKLVLQTLFNADKTSRSSISKLVGLQKSTVSSIFLDLEAEGFVQELGIGESSNVGGRKPSMIRFNRQYGYVLAFDFGVRHLRYTLNHLSGETIRDGAIAIKSKQVGPVFEEMKKIIDTIAIPDTINGLVGIAIAVHAPVFNNQIIYSPFFDFDAFDLVGELEKLTDVPVIMENEANLAAIFYRDYHVYDETIEYQDFISLNIHNGIGVGIICNGQIFRGVNGLAGEVGRTIMFDPKSSLTAGEPLPRLEDLYSENAIISRVAANKQIPHLSRKAFLDLLREKDSSVMPLMAEWQIAIATFIYNLNQLYAPQAIFISSRIFDNFPEITQATLTIVDELDSVHKPDLIISDSSVHDASMLGGVALISRKILGLSDYVLTFSL</sequence>
<comment type="function">
    <text evidence="1">Transcriptional repressor of xylose-utilizing enzymes.</text>
</comment>
<name>A0A2A5S5Z9_9LACT</name>
<dbReference type="GO" id="GO:0042732">
    <property type="term" value="P:D-xylose metabolic process"/>
    <property type="evidence" value="ECO:0007669"/>
    <property type="project" value="UniProtKB-KW"/>
</dbReference>
<dbReference type="Gene3D" id="1.10.10.10">
    <property type="entry name" value="Winged helix-like DNA-binding domain superfamily/Winged helix DNA-binding domain"/>
    <property type="match status" value="1"/>
</dbReference>
<dbReference type="InterPro" id="IPR036388">
    <property type="entry name" value="WH-like_DNA-bd_sf"/>
</dbReference>
<accession>A0A2A5S5Z9</accession>
<dbReference type="EMBL" id="JXJW01000001">
    <property type="protein sequence ID" value="PCS08895.1"/>
    <property type="molecule type" value="Genomic_DNA"/>
</dbReference>
<keyword evidence="4" id="KW-0808">Transferase</keyword>
<dbReference type="InterPro" id="IPR036390">
    <property type="entry name" value="WH_DNA-bd_sf"/>
</dbReference>
<proteinExistence type="inferred from homology"/>
<gene>
    <name evidence="4" type="ORF">RU86_GL000131</name>
</gene>
<dbReference type="Gene3D" id="3.30.420.40">
    <property type="match status" value="2"/>
</dbReference>
<dbReference type="InterPro" id="IPR043129">
    <property type="entry name" value="ATPase_NBD"/>
</dbReference>
<reference evidence="4 5" key="1">
    <citation type="submission" date="2014-12" db="EMBL/GenBank/DDBJ databases">
        <title>Draft genome sequences of 10 type strains of Lactococcus.</title>
        <authorList>
            <person name="Sun Z."/>
            <person name="Zhong Z."/>
            <person name="Liu W."/>
            <person name="Zhang W."/>
            <person name="Zhang H."/>
        </authorList>
    </citation>
    <scope>NUCLEOTIDE SEQUENCE [LARGE SCALE GENOMIC DNA]</scope>
    <source>
        <strain evidence="4 5">DSM 6634</strain>
    </source>
</reference>
<evidence type="ECO:0000256" key="2">
    <source>
        <dbReference type="ARBA" id="ARBA00006479"/>
    </source>
</evidence>
<dbReference type="SUPFAM" id="SSF53067">
    <property type="entry name" value="Actin-like ATPase domain"/>
    <property type="match status" value="1"/>
</dbReference>
<organism evidence="4 5">
    <name type="scientific">Pseudolactococcus piscium</name>
    <dbReference type="NCBI Taxonomy" id="1364"/>
    <lineage>
        <taxon>Bacteria</taxon>
        <taxon>Bacillati</taxon>
        <taxon>Bacillota</taxon>
        <taxon>Bacilli</taxon>
        <taxon>Lactobacillales</taxon>
        <taxon>Streptococcaceae</taxon>
        <taxon>Pseudolactococcus</taxon>
    </lineage>
</organism>
<dbReference type="PANTHER" id="PTHR18964">
    <property type="entry name" value="ROK (REPRESSOR, ORF, KINASE) FAMILY"/>
    <property type="match status" value="1"/>
</dbReference>
<dbReference type="Proteomes" id="UP000218282">
    <property type="component" value="Unassembled WGS sequence"/>
</dbReference>
<dbReference type="PROSITE" id="PS01125">
    <property type="entry name" value="ROK"/>
    <property type="match status" value="1"/>
</dbReference>
<comment type="similarity">
    <text evidence="2">Belongs to the ROK (NagC/XylR) family.</text>
</comment>
<dbReference type="PANTHER" id="PTHR18964:SF149">
    <property type="entry name" value="BIFUNCTIONAL UDP-N-ACETYLGLUCOSAMINE 2-EPIMERASE_N-ACETYLMANNOSAMINE KINASE"/>
    <property type="match status" value="1"/>
</dbReference>
<evidence type="ECO:0000313" key="4">
    <source>
        <dbReference type="EMBL" id="PCS08895.1"/>
    </source>
</evidence>
<evidence type="ECO:0000256" key="3">
    <source>
        <dbReference type="ARBA" id="ARBA00022629"/>
    </source>
</evidence>
<evidence type="ECO:0000313" key="5">
    <source>
        <dbReference type="Proteomes" id="UP000218282"/>
    </source>
</evidence>
<comment type="caution">
    <text evidence="4">The sequence shown here is derived from an EMBL/GenBank/DDBJ whole genome shotgun (WGS) entry which is preliminary data.</text>
</comment>
<dbReference type="GO" id="GO:0016301">
    <property type="term" value="F:kinase activity"/>
    <property type="evidence" value="ECO:0007669"/>
    <property type="project" value="UniProtKB-KW"/>
</dbReference>
<keyword evidence="3" id="KW-0119">Carbohydrate metabolism</keyword>
<dbReference type="SUPFAM" id="SSF46785">
    <property type="entry name" value="Winged helix' DNA-binding domain"/>
    <property type="match status" value="1"/>
</dbReference>
<keyword evidence="4" id="KW-0418">Kinase</keyword>